<dbReference type="SUPFAM" id="SSF160631">
    <property type="entry name" value="SMI1/KNR4-like"/>
    <property type="match status" value="1"/>
</dbReference>
<dbReference type="EMBL" id="JAJJMM010000001">
    <property type="protein sequence ID" value="MCC9062296.1"/>
    <property type="molecule type" value="Genomic_DNA"/>
</dbReference>
<gene>
    <name evidence="2" type="ORF">LNP81_04760</name>
</gene>
<sequence>MSLNYNLETQFLKKVEDPNNITNKREILTDDQIKDILEKHPKIPKDYIAYLQEIGSGNFRECKFKVHPFLFDLEDIGLEDHYELKSNVYFFGDNYCGDFSGFDFDNNDGNVVEFWHESGELYYTNQSFHTYIREQMQIDEDENS</sequence>
<proteinExistence type="predicted"/>
<protein>
    <submittedName>
        <fullName evidence="2">SMI1/KNR4 family protein</fullName>
    </submittedName>
</protein>
<evidence type="ECO:0000313" key="3">
    <source>
        <dbReference type="Proteomes" id="UP001430679"/>
    </source>
</evidence>
<keyword evidence="3" id="KW-1185">Reference proteome</keyword>
<dbReference type="InterPro" id="IPR018958">
    <property type="entry name" value="Knr4/Smi1-like_dom"/>
</dbReference>
<dbReference type="SMART" id="SM00860">
    <property type="entry name" value="SMI1_KNR4"/>
    <property type="match status" value="1"/>
</dbReference>
<accession>A0ABS8MBG7</accession>
<organism evidence="2 3">
    <name type="scientific">Flavobacterium piscisymbiosum</name>
    <dbReference type="NCBI Taxonomy" id="2893753"/>
    <lineage>
        <taxon>Bacteria</taxon>
        <taxon>Pseudomonadati</taxon>
        <taxon>Bacteroidota</taxon>
        <taxon>Flavobacteriia</taxon>
        <taxon>Flavobacteriales</taxon>
        <taxon>Flavobacteriaceae</taxon>
        <taxon>Flavobacterium</taxon>
    </lineage>
</organism>
<dbReference type="Pfam" id="PF09346">
    <property type="entry name" value="SMI1_KNR4"/>
    <property type="match status" value="1"/>
</dbReference>
<dbReference type="Proteomes" id="UP001430679">
    <property type="component" value="Unassembled WGS sequence"/>
</dbReference>
<evidence type="ECO:0000259" key="1">
    <source>
        <dbReference type="SMART" id="SM00860"/>
    </source>
</evidence>
<name>A0ABS8MBG7_9FLAO</name>
<dbReference type="InterPro" id="IPR037883">
    <property type="entry name" value="Knr4/Smi1-like_sf"/>
</dbReference>
<feature type="domain" description="Knr4/Smi1-like" evidence="1">
    <location>
        <begin position="27"/>
        <end position="134"/>
    </location>
</feature>
<comment type="caution">
    <text evidence="2">The sequence shown here is derived from an EMBL/GenBank/DDBJ whole genome shotgun (WGS) entry which is preliminary data.</text>
</comment>
<reference evidence="2" key="1">
    <citation type="submission" date="2021-11" db="EMBL/GenBank/DDBJ databases">
        <title>Description of novel Flavobacterium species.</title>
        <authorList>
            <person name="Saticioglu I.B."/>
            <person name="Ay H."/>
            <person name="Altun S."/>
            <person name="Duman M."/>
        </authorList>
    </citation>
    <scope>NUCLEOTIDE SEQUENCE</scope>
    <source>
        <strain evidence="2">F-30</strain>
    </source>
</reference>
<dbReference type="RefSeq" id="WP_230033807.1">
    <property type="nucleotide sequence ID" value="NZ_JAJJMM010000001.1"/>
</dbReference>
<evidence type="ECO:0000313" key="2">
    <source>
        <dbReference type="EMBL" id="MCC9062296.1"/>
    </source>
</evidence>
<dbReference type="Gene3D" id="3.40.1580.10">
    <property type="entry name" value="SMI1/KNR4-like"/>
    <property type="match status" value="1"/>
</dbReference>